<evidence type="ECO:0000313" key="1">
    <source>
        <dbReference type="EMBL" id="CAG8626684.1"/>
    </source>
</evidence>
<reference evidence="1" key="1">
    <citation type="submission" date="2021-06" db="EMBL/GenBank/DDBJ databases">
        <authorList>
            <person name="Kallberg Y."/>
            <person name="Tangrot J."/>
            <person name="Rosling A."/>
        </authorList>
    </citation>
    <scope>NUCLEOTIDE SEQUENCE</scope>
    <source>
        <strain evidence="1">28 12/20/2015</strain>
    </source>
</reference>
<gene>
    <name evidence="1" type="ORF">SPELUC_LOCUS8076</name>
</gene>
<proteinExistence type="predicted"/>
<dbReference type="Proteomes" id="UP000789366">
    <property type="component" value="Unassembled WGS sequence"/>
</dbReference>
<comment type="caution">
    <text evidence="1">The sequence shown here is derived from an EMBL/GenBank/DDBJ whole genome shotgun (WGS) entry which is preliminary data.</text>
</comment>
<protein>
    <submittedName>
        <fullName evidence="1">7008_t:CDS:1</fullName>
    </submittedName>
</protein>
<name>A0ACA9N116_9GLOM</name>
<accession>A0ACA9N116</accession>
<keyword evidence="2" id="KW-1185">Reference proteome</keyword>
<sequence>MTFSIGRLVHYAADAVLVSAVLAGIKRSTGLTLATHRIENEEVRNAVNKFLGVGEWVVDQGISYMSSSPYFERKR</sequence>
<organism evidence="1 2">
    <name type="scientific">Cetraspora pellucida</name>
    <dbReference type="NCBI Taxonomy" id="1433469"/>
    <lineage>
        <taxon>Eukaryota</taxon>
        <taxon>Fungi</taxon>
        <taxon>Fungi incertae sedis</taxon>
        <taxon>Mucoromycota</taxon>
        <taxon>Glomeromycotina</taxon>
        <taxon>Glomeromycetes</taxon>
        <taxon>Diversisporales</taxon>
        <taxon>Gigasporaceae</taxon>
        <taxon>Cetraspora</taxon>
    </lineage>
</organism>
<dbReference type="EMBL" id="CAJVPW010011527">
    <property type="protein sequence ID" value="CAG8626684.1"/>
    <property type="molecule type" value="Genomic_DNA"/>
</dbReference>
<evidence type="ECO:0000313" key="2">
    <source>
        <dbReference type="Proteomes" id="UP000789366"/>
    </source>
</evidence>